<dbReference type="STRING" id="68570.DC74_302"/>
<proteinExistence type="predicted"/>
<dbReference type="Proteomes" id="UP000288351">
    <property type="component" value="Unassembled WGS sequence"/>
</dbReference>
<reference evidence="1 2" key="1">
    <citation type="journal article" date="2019" name="Microbiol. Resour. Announc.">
        <title>Draft Genome Sequence of the Most Traditional epsilon-Poly-l-Lysine Producer, Streptomyces albulus NBRC14147.</title>
        <authorList>
            <person name="Yamanaka K."/>
            <person name="Hamano Y."/>
        </authorList>
    </citation>
    <scope>NUCLEOTIDE SEQUENCE [LARGE SCALE GENOMIC DNA]</scope>
    <source>
        <strain evidence="1 2">NBRC 14147</strain>
    </source>
</reference>
<protein>
    <submittedName>
        <fullName evidence="1">Uncharacterized protein</fullName>
    </submittedName>
</protein>
<evidence type="ECO:0000313" key="1">
    <source>
        <dbReference type="EMBL" id="GCB88436.1"/>
    </source>
</evidence>
<dbReference type="eggNOG" id="ENOG50346IA">
    <property type="taxonomic scope" value="Bacteria"/>
</dbReference>
<gene>
    <name evidence="1" type="ORF">SALB_01106</name>
</gene>
<dbReference type="AlphaFoldDB" id="A0A059VTX0"/>
<dbReference type="EMBL" id="BHXC01000006">
    <property type="protein sequence ID" value="GCB88436.1"/>
    <property type="molecule type" value="Genomic_DNA"/>
</dbReference>
<sequence>MTAAGERGTTRIGDRAVRAIAARAATEALPGERVEVTGARAAVRGGHAEVALRVTAPYPVPLDEAGADVHGHVTARTRELTGLTVSADVGLSGLRPRRAVSLTKGADVDAPRRQPARGPWSERRLPAAVVALAGAAVSALGCADLVVRTVAPHHGAGWHARVVTWLSSPGDGLVVAAGSAGVVLGAVLLWAALAPGRRRGLPLAPPAPGTGAVLTRRAVAAVVGGAVARVSGIGAVRVAVGRRRLVVRARLAFGDPVASRDEVESVARDAVAACGLARPRRLRVRVRPTAAWRRPETDPTATEQPEVAYRAAHP</sequence>
<dbReference type="RefSeq" id="WP_016573247.1">
    <property type="nucleotide sequence ID" value="NZ_BHXC01000006.1"/>
</dbReference>
<dbReference type="Pfam" id="PF19803">
    <property type="entry name" value="DUF6286"/>
    <property type="match status" value="1"/>
</dbReference>
<name>A0A059VTX0_STRNR</name>
<accession>A0A059VTX0</accession>
<organism evidence="1 2">
    <name type="scientific">Streptomyces noursei</name>
    <name type="common">Streptomyces albulus</name>
    <dbReference type="NCBI Taxonomy" id="1971"/>
    <lineage>
        <taxon>Bacteria</taxon>
        <taxon>Bacillati</taxon>
        <taxon>Actinomycetota</taxon>
        <taxon>Actinomycetes</taxon>
        <taxon>Kitasatosporales</taxon>
        <taxon>Streptomycetaceae</taxon>
        <taxon>Streptomyces</taxon>
    </lineage>
</organism>
<dbReference type="InterPro" id="IPR046253">
    <property type="entry name" value="DUF6286"/>
</dbReference>
<comment type="caution">
    <text evidence="1">The sequence shown here is derived from an EMBL/GenBank/DDBJ whole genome shotgun (WGS) entry which is preliminary data.</text>
</comment>
<evidence type="ECO:0000313" key="2">
    <source>
        <dbReference type="Proteomes" id="UP000288351"/>
    </source>
</evidence>